<name>A0A7J7MEY3_9MAGN</name>
<comment type="caution">
    <text evidence="1">The sequence shown here is derived from an EMBL/GenBank/DDBJ whole genome shotgun (WGS) entry which is preliminary data.</text>
</comment>
<keyword evidence="2" id="KW-1185">Reference proteome</keyword>
<dbReference type="AlphaFoldDB" id="A0A7J7MEY3"/>
<accession>A0A7J7MEY3</accession>
<evidence type="ECO:0000313" key="2">
    <source>
        <dbReference type="Proteomes" id="UP000541444"/>
    </source>
</evidence>
<organism evidence="1 2">
    <name type="scientific">Kingdonia uniflora</name>
    <dbReference type="NCBI Taxonomy" id="39325"/>
    <lineage>
        <taxon>Eukaryota</taxon>
        <taxon>Viridiplantae</taxon>
        <taxon>Streptophyta</taxon>
        <taxon>Embryophyta</taxon>
        <taxon>Tracheophyta</taxon>
        <taxon>Spermatophyta</taxon>
        <taxon>Magnoliopsida</taxon>
        <taxon>Ranunculales</taxon>
        <taxon>Circaeasteraceae</taxon>
        <taxon>Kingdonia</taxon>
    </lineage>
</organism>
<evidence type="ECO:0000313" key="1">
    <source>
        <dbReference type="EMBL" id="KAF6153489.1"/>
    </source>
</evidence>
<dbReference type="EMBL" id="JACGCM010001560">
    <property type="protein sequence ID" value="KAF6153489.1"/>
    <property type="molecule type" value="Genomic_DNA"/>
</dbReference>
<gene>
    <name evidence="1" type="ORF">GIB67_027356</name>
</gene>
<reference evidence="1 2" key="1">
    <citation type="journal article" date="2020" name="IScience">
        <title>Genome Sequencing of the Endangered Kingdonia uniflora (Circaeasteraceae, Ranunculales) Reveals Potential Mechanisms of Evolutionary Specialization.</title>
        <authorList>
            <person name="Sun Y."/>
            <person name="Deng T."/>
            <person name="Zhang A."/>
            <person name="Moore M.J."/>
            <person name="Landis J.B."/>
            <person name="Lin N."/>
            <person name="Zhang H."/>
            <person name="Zhang X."/>
            <person name="Huang J."/>
            <person name="Zhang X."/>
            <person name="Sun H."/>
            <person name="Wang H."/>
        </authorList>
    </citation>
    <scope>NUCLEOTIDE SEQUENCE [LARGE SCALE GENOMIC DNA]</scope>
    <source>
        <strain evidence="1">TB1705</strain>
        <tissue evidence="1">Leaf</tissue>
    </source>
</reference>
<dbReference type="Proteomes" id="UP000541444">
    <property type="component" value="Unassembled WGS sequence"/>
</dbReference>
<protein>
    <submittedName>
        <fullName evidence="1">Uncharacterized protein</fullName>
    </submittedName>
</protein>
<sequence length="198" mass="22118">MQDSRPARPPPPLDICLDNMRSVVVLPEDKTHISKKVAIISGDALNFRGGMLMVVKTYDKLHKKQKGLDGYEDTPLAVARWFSQKRVPLHVPSLPHAWYLGEQCSLKVSTPYILPDYSQTINADVIGPRAVRGRIILSRFAHSMPHETQLTQEDMDTSANPAWWLSVVDIDGTDRLLDVPRLSDVPGVPSAGLYHDTE</sequence>
<proteinExistence type="predicted"/>
<feature type="non-terminal residue" evidence="1">
    <location>
        <position position="1"/>
    </location>
</feature>